<feature type="non-terminal residue" evidence="4">
    <location>
        <position position="1"/>
    </location>
</feature>
<dbReference type="CDD" id="cd00067">
    <property type="entry name" value="GAL4"/>
    <property type="match status" value="1"/>
</dbReference>
<comment type="subcellular location">
    <subcellularLocation>
        <location evidence="1">Nucleus</location>
    </subcellularLocation>
</comment>
<dbReference type="InterPro" id="IPR036864">
    <property type="entry name" value="Zn2-C6_fun-type_DNA-bd_sf"/>
</dbReference>
<dbReference type="Gene3D" id="4.10.240.10">
    <property type="entry name" value="Zn(2)-C6 fungal-type DNA-binding domain"/>
    <property type="match status" value="1"/>
</dbReference>
<dbReference type="GO" id="GO:0000981">
    <property type="term" value="F:DNA-binding transcription factor activity, RNA polymerase II-specific"/>
    <property type="evidence" value="ECO:0007669"/>
    <property type="project" value="InterPro"/>
</dbReference>
<dbReference type="PANTHER" id="PTHR37534:SF46">
    <property type="entry name" value="ZN(II)2CYS6 TRANSCRIPTION FACTOR (EUROFUNG)"/>
    <property type="match status" value="1"/>
</dbReference>
<dbReference type="SMART" id="SM00066">
    <property type="entry name" value="GAL4"/>
    <property type="match status" value="1"/>
</dbReference>
<feature type="non-terminal residue" evidence="4">
    <location>
        <position position="735"/>
    </location>
</feature>
<evidence type="ECO:0000259" key="3">
    <source>
        <dbReference type="PROSITE" id="PS50048"/>
    </source>
</evidence>
<dbReference type="GO" id="GO:0008270">
    <property type="term" value="F:zinc ion binding"/>
    <property type="evidence" value="ECO:0007669"/>
    <property type="project" value="InterPro"/>
</dbReference>
<dbReference type="InterPro" id="IPR001138">
    <property type="entry name" value="Zn2Cys6_DnaBD"/>
</dbReference>
<dbReference type="OrthoDB" id="1919336at2759"/>
<dbReference type="AlphaFoldDB" id="A0A3E2HL88"/>
<evidence type="ECO:0000256" key="2">
    <source>
        <dbReference type="ARBA" id="ARBA00023242"/>
    </source>
</evidence>
<gene>
    <name evidence="4" type="ORF">B7463_g2346</name>
</gene>
<dbReference type="STRING" id="5539.A0A3E2HL88"/>
<dbReference type="Proteomes" id="UP000258309">
    <property type="component" value="Unassembled WGS sequence"/>
</dbReference>
<comment type="caution">
    <text evidence="4">The sequence shown here is derived from an EMBL/GenBank/DDBJ whole genome shotgun (WGS) entry which is preliminary data.</text>
</comment>
<dbReference type="EMBL" id="NCSJ02000027">
    <property type="protein sequence ID" value="RFU34003.1"/>
    <property type="molecule type" value="Genomic_DNA"/>
</dbReference>
<evidence type="ECO:0000256" key="1">
    <source>
        <dbReference type="ARBA" id="ARBA00004123"/>
    </source>
</evidence>
<name>A0A3E2HL88_SCYLI</name>
<evidence type="ECO:0000313" key="4">
    <source>
        <dbReference type="EMBL" id="RFU34003.1"/>
    </source>
</evidence>
<protein>
    <recommendedName>
        <fullName evidence="3">Zn(2)-C6 fungal-type domain-containing protein</fullName>
    </recommendedName>
</protein>
<dbReference type="SUPFAM" id="SSF57701">
    <property type="entry name" value="Zn2/Cys6 DNA-binding domain"/>
    <property type="match status" value="1"/>
</dbReference>
<dbReference type="GO" id="GO:0005634">
    <property type="term" value="C:nucleus"/>
    <property type="evidence" value="ECO:0007669"/>
    <property type="project" value="UniProtKB-SubCell"/>
</dbReference>
<proteinExistence type="predicted"/>
<dbReference type="Pfam" id="PF11951">
    <property type="entry name" value="Fungal_trans_2"/>
    <property type="match status" value="1"/>
</dbReference>
<sequence length="735" mass="81881">MVVKQKLRRSKGCEQCRRRRVKCDEHPVRCQECSRLRLSCSGPISGSIFVEMNPSLAYGSHTSSNIKKNEFLRGFCHRQRLSPSIDKRKSQNLMIRSQPFQSIRSGSAIQVLASAPLKVVTPGSATIHLFKTPNPLPLPKDLRYLFDHYFNRTAIILSPRHGPANPFIRHVLPLACSDEMVMRLVLCVSEAHLCTTRNTLNGPTVLNHYTSVLSHLRSRIALVISGQDLNPLPSLLCSLLLCHVESISDLNQGAIFQHLIASTHLVHVMLTYSSQPMGELRTFLLGLHAYLISMAHITPNIPLRYLVSSVEPGMDAIGACAYAGAILHHTRALFELIPRVSRLGHDRIVEKELQMDTSRSLFTYNLLELEIQSLDIGAKLTDKREEVCKMDIASRIYQGALLIYLHTAFYASNTTDLGLWNRVDSLINELLPLVDILRDSAVVSMMLWPYIIIGSCLRNQEQQLYLKTQILSSSLQMAGLFSANWDATCATSVSQSSNERDVHGFSHQPITPALNHAIRASISDAEWQSLNLQPSPSKKNVQSQGVPATSQIFISVLRSCLAHLSAADGAHGFHFLVTDADDDDQIDSDKMALIGNWQTELEPWILVDEVHHVDASSCSVNSPGPFFSGDHLRTALFHVKSDSGEGFQKAADTLKNVVGGWKIKKGEQFTKAENIVREQLRQSARTPVDDSSNVDDIWVCFFGDKGAESVKIFTKNVEDLGLVEKVYFNVFQTLV</sequence>
<dbReference type="PANTHER" id="PTHR37534">
    <property type="entry name" value="TRANSCRIPTIONAL ACTIVATOR PROTEIN UGA3"/>
    <property type="match status" value="1"/>
</dbReference>
<dbReference type="Pfam" id="PF00172">
    <property type="entry name" value="Zn_clus"/>
    <property type="match status" value="1"/>
</dbReference>
<organism evidence="4 5">
    <name type="scientific">Scytalidium lignicola</name>
    <name type="common">Hyphomycete</name>
    <dbReference type="NCBI Taxonomy" id="5539"/>
    <lineage>
        <taxon>Eukaryota</taxon>
        <taxon>Fungi</taxon>
        <taxon>Dikarya</taxon>
        <taxon>Ascomycota</taxon>
        <taxon>Pezizomycotina</taxon>
        <taxon>Leotiomycetes</taxon>
        <taxon>Leotiomycetes incertae sedis</taxon>
        <taxon>Scytalidium</taxon>
    </lineage>
</organism>
<reference evidence="4 5" key="1">
    <citation type="submission" date="2018-05" db="EMBL/GenBank/DDBJ databases">
        <title>Draft genome sequence of Scytalidium lignicola DSM 105466, a ubiquitous saprotrophic fungus.</title>
        <authorList>
            <person name="Buettner E."/>
            <person name="Gebauer A.M."/>
            <person name="Hofrichter M."/>
            <person name="Liers C."/>
            <person name="Kellner H."/>
        </authorList>
    </citation>
    <scope>NUCLEOTIDE SEQUENCE [LARGE SCALE GENOMIC DNA]</scope>
    <source>
        <strain evidence="4 5">DSM 105466</strain>
    </source>
</reference>
<dbReference type="InterPro" id="IPR021858">
    <property type="entry name" value="Fun_TF"/>
</dbReference>
<accession>A0A3E2HL88</accession>
<keyword evidence="5" id="KW-1185">Reference proteome</keyword>
<keyword evidence="2" id="KW-0539">Nucleus</keyword>
<evidence type="ECO:0000313" key="5">
    <source>
        <dbReference type="Proteomes" id="UP000258309"/>
    </source>
</evidence>
<dbReference type="PROSITE" id="PS00463">
    <property type="entry name" value="ZN2_CY6_FUNGAL_1"/>
    <property type="match status" value="1"/>
</dbReference>
<feature type="domain" description="Zn(2)-C6 fungal-type" evidence="3">
    <location>
        <begin position="12"/>
        <end position="41"/>
    </location>
</feature>
<dbReference type="PROSITE" id="PS50048">
    <property type="entry name" value="ZN2_CY6_FUNGAL_2"/>
    <property type="match status" value="1"/>
</dbReference>